<dbReference type="AlphaFoldDB" id="A0A366INW5"/>
<dbReference type="Proteomes" id="UP000253509">
    <property type="component" value="Unassembled WGS sequence"/>
</dbReference>
<comment type="caution">
    <text evidence="2">The sequence shown here is derived from an EMBL/GenBank/DDBJ whole genome shotgun (WGS) entry which is preliminary data.</text>
</comment>
<keyword evidence="1" id="KW-0472">Membrane</keyword>
<organism evidence="2 3">
    <name type="scientific">Brevibacterium celere</name>
    <dbReference type="NCBI Taxonomy" id="225845"/>
    <lineage>
        <taxon>Bacteria</taxon>
        <taxon>Bacillati</taxon>
        <taxon>Actinomycetota</taxon>
        <taxon>Actinomycetes</taxon>
        <taxon>Micrococcales</taxon>
        <taxon>Brevibacteriaceae</taxon>
        <taxon>Brevibacterium</taxon>
    </lineage>
</organism>
<reference evidence="2 3" key="1">
    <citation type="submission" date="2018-06" db="EMBL/GenBank/DDBJ databases">
        <title>Freshwater and sediment microbial communities from various areas in North America, analyzing microbe dynamics in response to fracking.</title>
        <authorList>
            <person name="Lamendella R."/>
        </authorList>
    </citation>
    <scope>NUCLEOTIDE SEQUENCE [LARGE SCALE GENOMIC DNA]</scope>
    <source>
        <strain evidence="2 3">3b_TX</strain>
    </source>
</reference>
<sequence length="205" mass="21824">MGARADEIELIRVGPSTYRCEAMLADGGFAQQEHFAGTSVLPILAVVIAGLSVVALVIAVTAMVLRPIVARMMDGSPNGADRADRRFGARAQMWVVRLLVVACVLTPLTVIAQFLRGLIASRSGGLLVCPSTVEGEEVLRHSVESHYLPPRLTCTGETISGLEFTTTSYGLPFYGFLVCVASFAAAVLLVVVARVRARQPREPAA</sequence>
<accession>A0A366INW5</accession>
<evidence type="ECO:0000313" key="2">
    <source>
        <dbReference type="EMBL" id="RBP74758.1"/>
    </source>
</evidence>
<protein>
    <submittedName>
        <fullName evidence="2">Uncharacterized protein</fullName>
    </submittedName>
</protein>
<dbReference type="RefSeq" id="WP_147236107.1">
    <property type="nucleotide sequence ID" value="NZ_QNSB01000001.1"/>
</dbReference>
<feature type="transmembrane region" description="Helical" evidence="1">
    <location>
        <begin position="173"/>
        <end position="193"/>
    </location>
</feature>
<evidence type="ECO:0000313" key="3">
    <source>
        <dbReference type="Proteomes" id="UP000253509"/>
    </source>
</evidence>
<name>A0A366INW5_9MICO</name>
<keyword evidence="1" id="KW-1133">Transmembrane helix</keyword>
<gene>
    <name evidence="2" type="ORF">DFO65_101484</name>
</gene>
<proteinExistence type="predicted"/>
<keyword evidence="3" id="KW-1185">Reference proteome</keyword>
<feature type="transmembrane region" description="Helical" evidence="1">
    <location>
        <begin position="43"/>
        <end position="65"/>
    </location>
</feature>
<feature type="transmembrane region" description="Helical" evidence="1">
    <location>
        <begin position="94"/>
        <end position="115"/>
    </location>
</feature>
<dbReference type="EMBL" id="QNSB01000001">
    <property type="protein sequence ID" value="RBP74758.1"/>
    <property type="molecule type" value="Genomic_DNA"/>
</dbReference>
<evidence type="ECO:0000256" key="1">
    <source>
        <dbReference type="SAM" id="Phobius"/>
    </source>
</evidence>
<keyword evidence="1" id="KW-0812">Transmembrane</keyword>